<accession>A0ABV7VCZ5</accession>
<dbReference type="Gene3D" id="1.10.1750.10">
    <property type="match status" value="1"/>
</dbReference>
<dbReference type="RefSeq" id="WP_379722568.1">
    <property type="nucleotide sequence ID" value="NZ_JBHRYJ010000001.1"/>
</dbReference>
<name>A0ABV7VCZ5_9PROT</name>
<gene>
    <name evidence="2" type="ORF">ACFOOQ_05255</name>
</gene>
<dbReference type="InterPro" id="IPR018312">
    <property type="entry name" value="Chromosome_initiator_DnaA_CS"/>
</dbReference>
<evidence type="ECO:0000313" key="3">
    <source>
        <dbReference type="Proteomes" id="UP001595711"/>
    </source>
</evidence>
<organism evidence="2 3">
    <name type="scientific">Ferrovibrio xuzhouensis</name>
    <dbReference type="NCBI Taxonomy" id="1576914"/>
    <lineage>
        <taxon>Bacteria</taxon>
        <taxon>Pseudomonadati</taxon>
        <taxon>Pseudomonadota</taxon>
        <taxon>Alphaproteobacteria</taxon>
        <taxon>Rhodospirillales</taxon>
        <taxon>Rhodospirillaceae</taxon>
        <taxon>Ferrovibrio</taxon>
    </lineage>
</organism>
<reference evidence="3" key="1">
    <citation type="journal article" date="2019" name="Int. J. Syst. Evol. Microbiol.">
        <title>The Global Catalogue of Microorganisms (GCM) 10K type strain sequencing project: providing services to taxonomists for standard genome sequencing and annotation.</title>
        <authorList>
            <consortium name="The Broad Institute Genomics Platform"/>
            <consortium name="The Broad Institute Genome Sequencing Center for Infectious Disease"/>
            <person name="Wu L."/>
            <person name="Ma J."/>
        </authorList>
    </citation>
    <scope>NUCLEOTIDE SEQUENCE [LARGE SCALE GENOMIC DNA]</scope>
    <source>
        <strain evidence="3">KCTC 42182</strain>
    </source>
</reference>
<dbReference type="InterPro" id="IPR013159">
    <property type="entry name" value="DnaA_C"/>
</dbReference>
<dbReference type="Pfam" id="PF08299">
    <property type="entry name" value="Bac_DnaA_C"/>
    <property type="match status" value="1"/>
</dbReference>
<comment type="caution">
    <text evidence="2">The sequence shown here is derived from an EMBL/GenBank/DDBJ whole genome shotgun (WGS) entry which is preliminary data.</text>
</comment>
<dbReference type="SMART" id="SM00760">
    <property type="entry name" value="Bac_DnaA_C"/>
    <property type="match status" value="1"/>
</dbReference>
<feature type="domain" description="Chromosomal replication initiator DnaA C-terminal" evidence="1">
    <location>
        <begin position="18"/>
        <end position="87"/>
    </location>
</feature>
<keyword evidence="3" id="KW-1185">Reference proteome</keyword>
<dbReference type="SUPFAM" id="SSF48295">
    <property type="entry name" value="TrpR-like"/>
    <property type="match status" value="1"/>
</dbReference>
<proteinExistence type="predicted"/>
<dbReference type="EMBL" id="JBHRYJ010000001">
    <property type="protein sequence ID" value="MFC3674942.1"/>
    <property type="molecule type" value="Genomic_DNA"/>
</dbReference>
<evidence type="ECO:0000259" key="1">
    <source>
        <dbReference type="SMART" id="SM00760"/>
    </source>
</evidence>
<dbReference type="Proteomes" id="UP001595711">
    <property type="component" value="Unassembled WGS sequence"/>
</dbReference>
<dbReference type="PROSITE" id="PS01008">
    <property type="entry name" value="DNAA"/>
    <property type="match status" value="1"/>
</dbReference>
<protein>
    <submittedName>
        <fullName evidence="2">Helix-turn-helix domain-containing protein</fullName>
    </submittedName>
</protein>
<sequence length="164" mass="17963">MAHTNDAGGRGRHAHENQVLQVIVLASHVFDIPHHWITGRDRRARPFEARAAAMAVARKLTGASYPALGEIFGRREHTTVMNAVGQVPVLRIRSPRFDRRFVKLQELAKAVADRPGILDDGCAGVDAFNDLVLALLRARNLDASRTAVIVQAFMPDQLATGDTP</sequence>
<evidence type="ECO:0000313" key="2">
    <source>
        <dbReference type="EMBL" id="MFC3674942.1"/>
    </source>
</evidence>
<dbReference type="InterPro" id="IPR010921">
    <property type="entry name" value="Trp_repressor/repl_initiator"/>
</dbReference>